<gene>
    <name evidence="2" type="ORF">CSA56_15840</name>
</gene>
<dbReference type="SUPFAM" id="SSF50341">
    <property type="entry name" value="CheW-like"/>
    <property type="match status" value="1"/>
</dbReference>
<dbReference type="AlphaFoldDB" id="A0A2G6K9J9"/>
<reference evidence="2 3" key="1">
    <citation type="submission" date="2017-10" db="EMBL/GenBank/DDBJ databases">
        <title>Novel microbial diversity and functional potential in the marine mammal oral microbiome.</title>
        <authorList>
            <person name="Dudek N.K."/>
            <person name="Sun C.L."/>
            <person name="Burstein D."/>
            <person name="Kantor R.S."/>
            <person name="Aliaga Goltsman D.S."/>
            <person name="Bik E.M."/>
            <person name="Thomas B.C."/>
            <person name="Banfield J.F."/>
            <person name="Relman D.A."/>
        </authorList>
    </citation>
    <scope>NUCLEOTIDE SEQUENCE [LARGE SCALE GENOMIC DNA]</scope>
    <source>
        <strain evidence="2">DOLJORAL78_47_16</strain>
    </source>
</reference>
<protein>
    <recommendedName>
        <fullName evidence="1">CheW-like domain-containing protein</fullName>
    </recommendedName>
</protein>
<dbReference type="Gene3D" id="2.40.50.180">
    <property type="entry name" value="CheA-289, Domain 4"/>
    <property type="match status" value="1"/>
</dbReference>
<feature type="domain" description="CheW-like" evidence="1">
    <location>
        <begin position="30"/>
        <end position="176"/>
    </location>
</feature>
<name>A0A2G6K9J9_9BACT</name>
<evidence type="ECO:0000313" key="2">
    <source>
        <dbReference type="EMBL" id="PIE32341.1"/>
    </source>
</evidence>
<dbReference type="InterPro" id="IPR036061">
    <property type="entry name" value="CheW-like_dom_sf"/>
</dbReference>
<dbReference type="Gene3D" id="2.30.30.40">
    <property type="entry name" value="SH3 Domains"/>
    <property type="match status" value="1"/>
</dbReference>
<dbReference type="PROSITE" id="PS50851">
    <property type="entry name" value="CHEW"/>
    <property type="match status" value="1"/>
</dbReference>
<evidence type="ECO:0000313" key="3">
    <source>
        <dbReference type="Proteomes" id="UP000230821"/>
    </source>
</evidence>
<comment type="caution">
    <text evidence="2">The sequence shown here is derived from an EMBL/GenBank/DDBJ whole genome shotgun (WGS) entry which is preliminary data.</text>
</comment>
<sequence>MEEERGSSTLHHSKTPRLPLHFSMATSWDIHELAVLSLDGMLFGVDASQIQEILRIQRPAFLTMEADEDRFCILHHQRTQIPIFDLRHYFHLPPAFSHNIPPQIFTGITFYSGNRLIVCQVSGIKNIMSPSVRSLQAVPHILKQFARKMHLWGFYTYSDDIIPLFDLEYIVPENMLFRYRQNLS</sequence>
<dbReference type="GO" id="GO:0007165">
    <property type="term" value="P:signal transduction"/>
    <property type="evidence" value="ECO:0007669"/>
    <property type="project" value="InterPro"/>
</dbReference>
<dbReference type="Pfam" id="PF01584">
    <property type="entry name" value="CheW"/>
    <property type="match status" value="1"/>
</dbReference>
<dbReference type="InterPro" id="IPR002545">
    <property type="entry name" value="CheW-lke_dom"/>
</dbReference>
<evidence type="ECO:0000259" key="1">
    <source>
        <dbReference type="PROSITE" id="PS50851"/>
    </source>
</evidence>
<organism evidence="2 3">
    <name type="scientific">candidate division KSB3 bacterium</name>
    <dbReference type="NCBI Taxonomy" id="2044937"/>
    <lineage>
        <taxon>Bacteria</taxon>
        <taxon>candidate division KSB3</taxon>
    </lineage>
</organism>
<dbReference type="GO" id="GO:0006935">
    <property type="term" value="P:chemotaxis"/>
    <property type="evidence" value="ECO:0007669"/>
    <property type="project" value="InterPro"/>
</dbReference>
<dbReference type="Proteomes" id="UP000230821">
    <property type="component" value="Unassembled WGS sequence"/>
</dbReference>
<accession>A0A2G6K9J9</accession>
<proteinExistence type="predicted"/>
<dbReference type="EMBL" id="PDSK01000115">
    <property type="protein sequence ID" value="PIE32341.1"/>
    <property type="molecule type" value="Genomic_DNA"/>
</dbReference>